<keyword evidence="2" id="KW-1185">Reference proteome</keyword>
<evidence type="ECO:0000313" key="2">
    <source>
        <dbReference type="Proteomes" id="UP000183257"/>
    </source>
</evidence>
<dbReference type="RefSeq" id="WP_072304660.1">
    <property type="nucleotide sequence ID" value="NZ_FPIY01000005.1"/>
</dbReference>
<accession>A0A1K1QWS2</accession>
<dbReference type="Proteomes" id="UP000183257">
    <property type="component" value="Unassembled WGS sequence"/>
</dbReference>
<proteinExistence type="predicted"/>
<sequence length="278" mass="32368">MGIQADNPNLIELLREQSKKLEKDRKVVLSKINPWLDILEKSSQSKIEKKQKHKEIIDIGNFIHYFDSSLVIEDALSESPDFIIKQNELNIGVELKDLVIRQNEKEKEGILKSLFEQIKSELKSEEKSLCGFYRVELVDENLSLKKKNREALKKEIIALIKGQEIEQEYVKAIKKRPMSEISIYKGETTILGNLERTVVEEKIKSKENKLKSYTNENLDEIWLLLVIAGVEKSSDYSFFDSGITEKPFESNFDKIFIYDFSHREITELKITLPNKKLN</sequence>
<protein>
    <submittedName>
        <fullName evidence="1">Uncharacterized protein</fullName>
    </submittedName>
</protein>
<reference evidence="2" key="1">
    <citation type="submission" date="2016-11" db="EMBL/GenBank/DDBJ databases">
        <authorList>
            <person name="Varghese N."/>
            <person name="Submissions S."/>
        </authorList>
    </citation>
    <scope>NUCLEOTIDE SEQUENCE [LARGE SCALE GENOMIC DNA]</scope>
    <source>
        <strain evidence="2">DSM 24786</strain>
    </source>
</reference>
<organism evidence="1 2">
    <name type="scientific">Cellulophaga fucicola</name>
    <dbReference type="NCBI Taxonomy" id="76595"/>
    <lineage>
        <taxon>Bacteria</taxon>
        <taxon>Pseudomonadati</taxon>
        <taxon>Bacteroidota</taxon>
        <taxon>Flavobacteriia</taxon>
        <taxon>Flavobacteriales</taxon>
        <taxon>Flavobacteriaceae</taxon>
        <taxon>Cellulophaga</taxon>
    </lineage>
</organism>
<evidence type="ECO:0000313" key="1">
    <source>
        <dbReference type="EMBL" id="SFW64221.1"/>
    </source>
</evidence>
<name>A0A1K1QWS2_9FLAO</name>
<dbReference type="OrthoDB" id="1361329at2"/>
<gene>
    <name evidence="1" type="ORF">SAMN05660313_03040</name>
</gene>
<dbReference type="STRING" id="76595.SAMN05660313_03040"/>
<dbReference type="EMBL" id="FPIY01000005">
    <property type="protein sequence ID" value="SFW64221.1"/>
    <property type="molecule type" value="Genomic_DNA"/>
</dbReference>
<dbReference type="AlphaFoldDB" id="A0A1K1QWS2"/>